<dbReference type="EMBL" id="BGPR01000330">
    <property type="protein sequence ID" value="GBM13547.1"/>
    <property type="molecule type" value="Genomic_DNA"/>
</dbReference>
<reference evidence="2 3" key="1">
    <citation type="journal article" date="2019" name="Sci. Rep.">
        <title>Orb-weaving spider Araneus ventricosus genome elucidates the spidroin gene catalogue.</title>
        <authorList>
            <person name="Kono N."/>
            <person name="Nakamura H."/>
            <person name="Ohtoshi R."/>
            <person name="Moran D.A.P."/>
            <person name="Shinohara A."/>
            <person name="Yoshida Y."/>
            <person name="Fujiwara M."/>
            <person name="Mori M."/>
            <person name="Tomita M."/>
            <person name="Arakawa K."/>
        </authorList>
    </citation>
    <scope>NUCLEOTIDE SEQUENCE [LARGE SCALE GENOMIC DNA]</scope>
</reference>
<keyword evidence="3" id="KW-1185">Reference proteome</keyword>
<comment type="caution">
    <text evidence="2">The sequence shown here is derived from an EMBL/GenBank/DDBJ whole genome shotgun (WGS) entry which is preliminary data.</text>
</comment>
<name>A0A4Y2DBQ5_ARAVE</name>
<dbReference type="AlphaFoldDB" id="A0A4Y2DBQ5"/>
<gene>
    <name evidence="2" type="ORF">AVEN_123966_1</name>
</gene>
<keyword evidence="1" id="KW-0732">Signal</keyword>
<feature type="chain" id="PRO_5021390526" evidence="1">
    <location>
        <begin position="29"/>
        <end position="124"/>
    </location>
</feature>
<sequence length="124" mass="13426">MRTSISALSVQYLSSFLTLLCDVKGNSSSNMKEFPPTYILLLPALCNTIPKIYAGYPFVPKHSFKTTKCSVFKKKAIHGCNFKKDTKNKKKKNLTVVPSSGAMTGHGQYVVVSCPPGPNTGPGP</sequence>
<protein>
    <submittedName>
        <fullName evidence="2">Uncharacterized protein</fullName>
    </submittedName>
</protein>
<evidence type="ECO:0000313" key="2">
    <source>
        <dbReference type="EMBL" id="GBM13547.1"/>
    </source>
</evidence>
<proteinExistence type="predicted"/>
<accession>A0A4Y2DBQ5</accession>
<organism evidence="2 3">
    <name type="scientific">Araneus ventricosus</name>
    <name type="common">Orbweaver spider</name>
    <name type="synonym">Epeira ventricosa</name>
    <dbReference type="NCBI Taxonomy" id="182803"/>
    <lineage>
        <taxon>Eukaryota</taxon>
        <taxon>Metazoa</taxon>
        <taxon>Ecdysozoa</taxon>
        <taxon>Arthropoda</taxon>
        <taxon>Chelicerata</taxon>
        <taxon>Arachnida</taxon>
        <taxon>Araneae</taxon>
        <taxon>Araneomorphae</taxon>
        <taxon>Entelegynae</taxon>
        <taxon>Araneoidea</taxon>
        <taxon>Araneidae</taxon>
        <taxon>Araneus</taxon>
    </lineage>
</organism>
<feature type="signal peptide" evidence="1">
    <location>
        <begin position="1"/>
        <end position="28"/>
    </location>
</feature>
<evidence type="ECO:0000256" key="1">
    <source>
        <dbReference type="SAM" id="SignalP"/>
    </source>
</evidence>
<evidence type="ECO:0000313" key="3">
    <source>
        <dbReference type="Proteomes" id="UP000499080"/>
    </source>
</evidence>
<dbReference type="Proteomes" id="UP000499080">
    <property type="component" value="Unassembled WGS sequence"/>
</dbReference>